<feature type="transmembrane region" description="Helical" evidence="9">
    <location>
        <begin position="28"/>
        <end position="61"/>
    </location>
</feature>
<dbReference type="SMART" id="SM00382">
    <property type="entry name" value="AAA"/>
    <property type="match status" value="1"/>
</dbReference>
<evidence type="ECO:0000256" key="7">
    <source>
        <dbReference type="ARBA" id="ARBA00023136"/>
    </source>
</evidence>
<evidence type="ECO:0000256" key="8">
    <source>
        <dbReference type="SAM" id="MobiDB-lite"/>
    </source>
</evidence>
<keyword evidence="4" id="KW-0547">Nucleotide-binding</keyword>
<feature type="region of interest" description="Disordered" evidence="8">
    <location>
        <begin position="481"/>
        <end position="511"/>
    </location>
</feature>
<dbReference type="GO" id="GO:0016020">
    <property type="term" value="C:membrane"/>
    <property type="evidence" value="ECO:0007669"/>
    <property type="project" value="UniProtKB-SubCell"/>
</dbReference>
<keyword evidence="6 9" id="KW-1133">Transmembrane helix</keyword>
<reference evidence="12 13" key="2">
    <citation type="submission" date="2018-11" db="EMBL/GenBank/DDBJ databases">
        <authorList>
            <consortium name="Pathogen Informatics"/>
        </authorList>
    </citation>
    <scope>NUCLEOTIDE SEQUENCE [LARGE SCALE GENOMIC DNA]</scope>
</reference>
<evidence type="ECO:0000256" key="9">
    <source>
        <dbReference type="SAM" id="Phobius"/>
    </source>
</evidence>
<dbReference type="WBParaSite" id="ASIM_0000074201-mRNA-1">
    <property type="protein sequence ID" value="ASIM_0000074201-mRNA-1"/>
    <property type="gene ID" value="ASIM_0000074201"/>
</dbReference>
<accession>A0A0M3IZQ9</accession>
<keyword evidence="2" id="KW-0813">Transport</keyword>
<dbReference type="Pfam" id="PF00005">
    <property type="entry name" value="ABC_tran"/>
    <property type="match status" value="1"/>
</dbReference>
<dbReference type="InterPro" id="IPR036640">
    <property type="entry name" value="ABC1_TM_sf"/>
</dbReference>
<proteinExistence type="predicted"/>
<evidence type="ECO:0000256" key="1">
    <source>
        <dbReference type="ARBA" id="ARBA00004141"/>
    </source>
</evidence>
<dbReference type="Pfam" id="PF00664">
    <property type="entry name" value="ABC_membrane"/>
    <property type="match status" value="1"/>
</dbReference>
<evidence type="ECO:0000259" key="10">
    <source>
        <dbReference type="PROSITE" id="PS50893"/>
    </source>
</evidence>
<dbReference type="PROSITE" id="PS50929">
    <property type="entry name" value="ABC_TM1F"/>
    <property type="match status" value="1"/>
</dbReference>
<dbReference type="InterPro" id="IPR011527">
    <property type="entry name" value="ABC1_TM_dom"/>
</dbReference>
<organism evidence="14">
    <name type="scientific">Anisakis simplex</name>
    <name type="common">Herring worm</name>
    <dbReference type="NCBI Taxonomy" id="6269"/>
    <lineage>
        <taxon>Eukaryota</taxon>
        <taxon>Metazoa</taxon>
        <taxon>Ecdysozoa</taxon>
        <taxon>Nematoda</taxon>
        <taxon>Chromadorea</taxon>
        <taxon>Rhabditida</taxon>
        <taxon>Spirurina</taxon>
        <taxon>Ascaridomorpha</taxon>
        <taxon>Ascaridoidea</taxon>
        <taxon>Anisakidae</taxon>
        <taxon>Anisakis</taxon>
        <taxon>Anisakis simplex complex</taxon>
    </lineage>
</organism>
<keyword evidence="3 9" id="KW-0812">Transmembrane</keyword>
<evidence type="ECO:0000313" key="14">
    <source>
        <dbReference type="WBParaSite" id="ASIM_0000074201-mRNA-1"/>
    </source>
</evidence>
<evidence type="ECO:0000256" key="3">
    <source>
        <dbReference type="ARBA" id="ARBA00022692"/>
    </source>
</evidence>
<dbReference type="InterPro" id="IPR003593">
    <property type="entry name" value="AAA+_ATPase"/>
</dbReference>
<reference evidence="14" key="1">
    <citation type="submission" date="2017-02" db="UniProtKB">
        <authorList>
            <consortium name="WormBaseParasite"/>
        </authorList>
    </citation>
    <scope>IDENTIFICATION</scope>
</reference>
<keyword evidence="13" id="KW-1185">Reference proteome</keyword>
<dbReference type="PANTHER" id="PTHR24223:SF434">
    <property type="entry name" value="MULTIDRUG RESISTANCE PROTEIN MRP-7"/>
    <property type="match status" value="1"/>
</dbReference>
<dbReference type="FunFam" id="3.40.50.300:FF:000997">
    <property type="entry name" value="Multidrug resistance-associated protein 1"/>
    <property type="match status" value="1"/>
</dbReference>
<keyword evidence="7 9" id="KW-0472">Membrane</keyword>
<feature type="domain" description="ABC transporter" evidence="10">
    <location>
        <begin position="220"/>
        <end position="460"/>
    </location>
</feature>
<evidence type="ECO:0000256" key="2">
    <source>
        <dbReference type="ARBA" id="ARBA00022448"/>
    </source>
</evidence>
<dbReference type="InterPro" id="IPR003439">
    <property type="entry name" value="ABC_transporter-like_ATP-bd"/>
</dbReference>
<dbReference type="PANTHER" id="PTHR24223">
    <property type="entry name" value="ATP-BINDING CASSETTE SUB-FAMILY C"/>
    <property type="match status" value="1"/>
</dbReference>
<dbReference type="SUPFAM" id="SSF90123">
    <property type="entry name" value="ABC transporter transmembrane region"/>
    <property type="match status" value="1"/>
</dbReference>
<dbReference type="GO" id="GO:0016887">
    <property type="term" value="F:ATP hydrolysis activity"/>
    <property type="evidence" value="ECO:0007669"/>
    <property type="project" value="InterPro"/>
</dbReference>
<feature type="compositionally biased region" description="Basic and acidic residues" evidence="8">
    <location>
        <begin position="481"/>
        <end position="501"/>
    </location>
</feature>
<feature type="domain" description="ABC transmembrane type-1" evidence="11">
    <location>
        <begin position="1"/>
        <end position="182"/>
    </location>
</feature>
<evidence type="ECO:0000256" key="6">
    <source>
        <dbReference type="ARBA" id="ARBA00022989"/>
    </source>
</evidence>
<dbReference type="FunFam" id="1.20.1560.10:FF:000006">
    <property type="entry name" value="ATP-binding cassette, sub-family C (CFTR/MRP), member 9"/>
    <property type="match status" value="1"/>
</dbReference>
<dbReference type="EMBL" id="UYRR01000484">
    <property type="protein sequence ID" value="VDK17932.1"/>
    <property type="molecule type" value="Genomic_DNA"/>
</dbReference>
<dbReference type="Gene3D" id="1.20.1560.10">
    <property type="entry name" value="ABC transporter type 1, transmembrane domain"/>
    <property type="match status" value="1"/>
</dbReference>
<dbReference type="OrthoDB" id="6500128at2759"/>
<dbReference type="InterPro" id="IPR050173">
    <property type="entry name" value="ABC_transporter_C-like"/>
</dbReference>
<evidence type="ECO:0000256" key="5">
    <source>
        <dbReference type="ARBA" id="ARBA00022840"/>
    </source>
</evidence>
<dbReference type="Gene3D" id="3.40.50.300">
    <property type="entry name" value="P-loop containing nucleotide triphosphate hydrolases"/>
    <property type="match status" value="1"/>
</dbReference>
<dbReference type="InterPro" id="IPR017871">
    <property type="entry name" value="ABC_transporter-like_CS"/>
</dbReference>
<dbReference type="GO" id="GO:0005524">
    <property type="term" value="F:ATP binding"/>
    <property type="evidence" value="ECO:0007669"/>
    <property type="project" value="UniProtKB-KW"/>
</dbReference>
<evidence type="ECO:0000313" key="13">
    <source>
        <dbReference type="Proteomes" id="UP000267096"/>
    </source>
</evidence>
<name>A0A0M3IZQ9_ANISI</name>
<evidence type="ECO:0000256" key="4">
    <source>
        <dbReference type="ARBA" id="ARBA00022741"/>
    </source>
</evidence>
<dbReference type="PROSITE" id="PS00211">
    <property type="entry name" value="ABC_TRANSPORTER_1"/>
    <property type="match status" value="1"/>
</dbReference>
<dbReference type="Proteomes" id="UP000267096">
    <property type="component" value="Unassembled WGS sequence"/>
</dbReference>
<evidence type="ECO:0000313" key="12">
    <source>
        <dbReference type="EMBL" id="VDK17932.1"/>
    </source>
</evidence>
<dbReference type="GO" id="GO:0140359">
    <property type="term" value="F:ABC-type transporter activity"/>
    <property type="evidence" value="ECO:0007669"/>
    <property type="project" value="InterPro"/>
</dbReference>
<dbReference type="AlphaFoldDB" id="A0A0M3IZQ9"/>
<comment type="subcellular location">
    <subcellularLocation>
        <location evidence="1">Membrane</location>
        <topology evidence="1">Multi-pass membrane protein</topology>
    </subcellularLocation>
</comment>
<protein>
    <submittedName>
        <fullName evidence="14">ATP-binding cassette sub-family C member 9</fullName>
    </submittedName>
</protein>
<dbReference type="CDD" id="cd18595">
    <property type="entry name" value="ABC_6TM_MRP1_2_3_6_D1_like"/>
    <property type="match status" value="1"/>
</dbReference>
<gene>
    <name evidence="12" type="ORF">ASIM_LOCUS642</name>
</gene>
<evidence type="ECO:0000259" key="11">
    <source>
        <dbReference type="PROSITE" id="PS50929"/>
    </source>
</evidence>
<dbReference type="SUPFAM" id="SSF52540">
    <property type="entry name" value="P-loop containing nucleoside triphosphate hydrolases"/>
    <property type="match status" value="1"/>
</dbReference>
<dbReference type="CDD" id="cd03250">
    <property type="entry name" value="ABCC_MRP_domain1"/>
    <property type="match status" value="1"/>
</dbReference>
<dbReference type="PROSITE" id="PS50893">
    <property type="entry name" value="ABC_TRANSPORTER_2"/>
    <property type="match status" value="1"/>
</dbReference>
<keyword evidence="5" id="KW-0067">ATP-binding</keyword>
<sequence length="511" mass="57716">MAIDVERFQLITPHIQQIWSCPFQITLALIYLFYTLGASAICGVIVMVLFLPLNIVGSVIVKRWQMQQMKLKDERSKMCNEVLNGIKVIKLYAWEPPMEETIEKIREKELKLIRKAGFVKAVIDAFNTASPFFVAFLTFLTYTLSDPSHILTPQIAFVSLTLFNQLRSPMTMIAYLIQLTVQALVANKRLKEFLVAEELNEMAIDRAPQRKDENAEQTAIEVRNATFAWETNDISALTSMVTEINLKVPTGRLLAVVGKVGCGKSSLLNALLVPSHGVNLLLYVGEMEKLRGYVGVHGRLAYVPQQPWIRNLTLRENITFGKRFDEKFYNSVVHACALRPDIAILPQGDSTEIGEKGINLSGGQKARVSLARAVYQNYDVYLLDDPLSAVDSHVGKHIFNKVLGPHGLLKHKTRILVTHGMTYIKEADEIAVMNGWVLIRGIEFRDGTVYTSLNGKIAEIGKFDTLIENCGEFAEFMEECQRESERQQKEEEERARKRAELEEPVENNPGQ</sequence>
<dbReference type="InterPro" id="IPR027417">
    <property type="entry name" value="P-loop_NTPase"/>
</dbReference>